<dbReference type="PANTHER" id="PTHR43757:SF14">
    <property type="entry name" value="GLYCINE CLEAVAGE T-PROTEIN FAMILY"/>
    <property type="match status" value="1"/>
</dbReference>
<reference evidence="4" key="1">
    <citation type="submission" date="2016-06" db="EMBL/GenBank/DDBJ databases">
        <title>Parallel loss of symbiosis genes in relatives of nitrogen-fixing non-legume Parasponia.</title>
        <authorList>
            <person name="Van Velzen R."/>
            <person name="Holmer R."/>
            <person name="Bu F."/>
            <person name="Rutten L."/>
            <person name="Van Zeijl A."/>
            <person name="Liu W."/>
            <person name="Santuari L."/>
            <person name="Cao Q."/>
            <person name="Sharma T."/>
            <person name="Shen D."/>
            <person name="Roswanjaya Y."/>
            <person name="Wardhani T."/>
            <person name="Kalhor M.S."/>
            <person name="Jansen J."/>
            <person name="Van den Hoogen J."/>
            <person name="Gungor B."/>
            <person name="Hartog M."/>
            <person name="Hontelez J."/>
            <person name="Verver J."/>
            <person name="Yang W.-C."/>
            <person name="Schijlen E."/>
            <person name="Repin R."/>
            <person name="Schilthuizen M."/>
            <person name="Schranz E."/>
            <person name="Heidstra R."/>
            <person name="Miyata K."/>
            <person name="Fedorova E."/>
            <person name="Kohlen W."/>
            <person name="Bisseling T."/>
            <person name="Smit S."/>
            <person name="Geurts R."/>
        </authorList>
    </citation>
    <scope>NUCLEOTIDE SEQUENCE [LARGE SCALE GENOMIC DNA]</scope>
    <source>
        <strain evidence="4">cv. WU1-14</strain>
    </source>
</reference>
<evidence type="ECO:0000259" key="2">
    <source>
        <dbReference type="Pfam" id="PF08669"/>
    </source>
</evidence>
<dbReference type="Gene3D" id="3.30.1360.120">
    <property type="entry name" value="Probable tRNA modification gtpase trme, domain 1"/>
    <property type="match status" value="1"/>
</dbReference>
<evidence type="ECO:0000313" key="4">
    <source>
        <dbReference type="Proteomes" id="UP000237105"/>
    </source>
</evidence>
<dbReference type="Pfam" id="PF08669">
    <property type="entry name" value="GCV_T_C"/>
    <property type="match status" value="1"/>
</dbReference>
<proteinExistence type="predicted"/>
<name>A0A2P5D526_PARAD</name>
<gene>
    <name evidence="3" type="ORF">PanWU01x14_095390</name>
</gene>
<dbReference type="EMBL" id="JXTB01000063">
    <property type="protein sequence ID" value="PON68387.1"/>
    <property type="molecule type" value="Genomic_DNA"/>
</dbReference>
<evidence type="ECO:0000256" key="1">
    <source>
        <dbReference type="ARBA" id="ARBA00022946"/>
    </source>
</evidence>
<dbReference type="InterPro" id="IPR017703">
    <property type="entry name" value="YgfZ/GCV_T_CS"/>
</dbReference>
<keyword evidence="1" id="KW-0809">Transit peptide</keyword>
<dbReference type="Proteomes" id="UP000237105">
    <property type="component" value="Unassembled WGS sequence"/>
</dbReference>
<dbReference type="InterPro" id="IPR028896">
    <property type="entry name" value="GcvT/YgfZ/DmdA"/>
</dbReference>
<dbReference type="InterPro" id="IPR029043">
    <property type="entry name" value="GcvT/YgfZ_C"/>
</dbReference>
<organism evidence="3 4">
    <name type="scientific">Parasponia andersonii</name>
    <name type="common">Sponia andersonii</name>
    <dbReference type="NCBI Taxonomy" id="3476"/>
    <lineage>
        <taxon>Eukaryota</taxon>
        <taxon>Viridiplantae</taxon>
        <taxon>Streptophyta</taxon>
        <taxon>Embryophyta</taxon>
        <taxon>Tracheophyta</taxon>
        <taxon>Spermatophyta</taxon>
        <taxon>Magnoliopsida</taxon>
        <taxon>eudicotyledons</taxon>
        <taxon>Gunneridae</taxon>
        <taxon>Pentapetalae</taxon>
        <taxon>rosids</taxon>
        <taxon>fabids</taxon>
        <taxon>Rosales</taxon>
        <taxon>Cannabaceae</taxon>
        <taxon>Parasponia</taxon>
    </lineage>
</organism>
<dbReference type="STRING" id="3476.A0A2P5D526"/>
<sequence length="216" mass="24063">MLWGKLLKEFKLGWVFPRGCAEMLIQQPDFLLLQKEKEDLDFGDDGNFMGYMGRERRIFEDVVSLERELLDRIKFWVALWLKSDGRPAPHRELTNEFNVLEAGLWNSISLNKGCYKGQETISRLITYDGIKQRLWGISLSSAAEPGSPVIVDGKKVGKLTSCVPSGNGSQYVGLGYIKKRAASKGNTVIVGETVTGTLVEVPYLARQQPLSSSSSS</sequence>
<dbReference type="SUPFAM" id="SSF103025">
    <property type="entry name" value="Folate-binding domain"/>
    <property type="match status" value="1"/>
</dbReference>
<keyword evidence="4" id="KW-1185">Reference proteome</keyword>
<evidence type="ECO:0000313" key="3">
    <source>
        <dbReference type="EMBL" id="PON68387.1"/>
    </source>
</evidence>
<dbReference type="SUPFAM" id="SSF101790">
    <property type="entry name" value="Aminomethyltransferase beta-barrel domain"/>
    <property type="match status" value="1"/>
</dbReference>
<protein>
    <submittedName>
        <fullName evidence="3">YgfZ/GcvT conserved site</fullName>
    </submittedName>
</protein>
<feature type="domain" description="Aminomethyltransferase C-terminal" evidence="2">
    <location>
        <begin position="133"/>
        <end position="190"/>
    </location>
</feature>
<dbReference type="OrthoDB" id="191995at2759"/>
<dbReference type="InterPro" id="IPR027266">
    <property type="entry name" value="TrmE/GcvT-like"/>
</dbReference>
<dbReference type="AlphaFoldDB" id="A0A2P5D526"/>
<dbReference type="NCBIfam" id="TIGR03317">
    <property type="entry name" value="ygfZ_signature"/>
    <property type="match status" value="1"/>
</dbReference>
<accession>A0A2P5D526</accession>
<dbReference type="PANTHER" id="PTHR43757">
    <property type="entry name" value="AMINOMETHYLTRANSFERASE"/>
    <property type="match status" value="1"/>
</dbReference>
<dbReference type="GO" id="GO:0005739">
    <property type="term" value="C:mitochondrion"/>
    <property type="evidence" value="ECO:0007669"/>
    <property type="project" value="TreeGrafter"/>
</dbReference>
<dbReference type="InterPro" id="IPR013977">
    <property type="entry name" value="GcvT_C"/>
</dbReference>
<comment type="caution">
    <text evidence="3">The sequence shown here is derived from an EMBL/GenBank/DDBJ whole genome shotgun (WGS) entry which is preliminary data.</text>
</comment>